<dbReference type="OMA" id="PWFKEQD"/>
<dbReference type="SFLD" id="SFLDS00019">
    <property type="entry name" value="Glutathione_Transferase_(cytos"/>
    <property type="match status" value="1"/>
</dbReference>
<dbReference type="CDD" id="cd03192">
    <property type="entry name" value="GST_C_Sigma_like"/>
    <property type="match status" value="1"/>
</dbReference>
<dbReference type="Gene3D" id="3.40.30.10">
    <property type="entry name" value="Glutaredoxin"/>
    <property type="match status" value="1"/>
</dbReference>
<organism evidence="4 5">
    <name type="scientific">Micromonas commoda (strain RCC299 / NOUM17 / CCMP2709)</name>
    <name type="common">Picoplanktonic green alga</name>
    <dbReference type="NCBI Taxonomy" id="296587"/>
    <lineage>
        <taxon>Eukaryota</taxon>
        <taxon>Viridiplantae</taxon>
        <taxon>Chlorophyta</taxon>
        <taxon>Mamiellophyceae</taxon>
        <taxon>Mamiellales</taxon>
        <taxon>Mamiellaceae</taxon>
        <taxon>Micromonas</taxon>
    </lineage>
</organism>
<dbReference type="SUPFAM" id="SSF52833">
    <property type="entry name" value="Thioredoxin-like"/>
    <property type="match status" value="1"/>
</dbReference>
<sequence>MSAVNFALGALAGAAATAVAADAYPSMMPSLGFSRPKDIELKYFDIAGAAEKVRFTLLMGGVPFKDTRVSFGDWGKMKETTKFGQLPLMYLNGEEKPYAQSGAMLRFAGAITGLMPKDPVQAFKVDEAIGLDDDLRREMRPSIMLSYDQTIKPKEKARKVKEMREKLAANEIPRFLSHFEKMLENSEYLCGSSATIADAQFLTTCRWLGSGVIDHIPADITTKYPNITAFRARMEAKPEIAAYLNKPK</sequence>
<dbReference type="EMBL" id="CP001328">
    <property type="protein sequence ID" value="ACO64676.1"/>
    <property type="molecule type" value="Genomic_DNA"/>
</dbReference>
<dbReference type="InterPro" id="IPR040079">
    <property type="entry name" value="Glutathione_S-Trfase"/>
</dbReference>
<protein>
    <recommendedName>
        <fullName evidence="6">Glutathione S-transferase</fullName>
    </recommendedName>
</protein>
<dbReference type="InterPro" id="IPR036249">
    <property type="entry name" value="Thioredoxin-like_sf"/>
</dbReference>
<dbReference type="eggNOG" id="KOG1695">
    <property type="taxonomic scope" value="Eukaryota"/>
</dbReference>
<dbReference type="PANTHER" id="PTHR11571:SF150">
    <property type="entry name" value="GLUTATHIONE S-TRANSFERASE"/>
    <property type="match status" value="1"/>
</dbReference>
<evidence type="ECO:0000313" key="4">
    <source>
        <dbReference type="EMBL" id="ACO64676.1"/>
    </source>
</evidence>
<dbReference type="PROSITE" id="PS50404">
    <property type="entry name" value="GST_NTER"/>
    <property type="match status" value="1"/>
</dbReference>
<proteinExistence type="predicted"/>
<dbReference type="Pfam" id="PF14497">
    <property type="entry name" value="GST_C_3"/>
    <property type="match status" value="1"/>
</dbReference>
<dbReference type="GeneID" id="8245067"/>
<dbReference type="CDD" id="cd03039">
    <property type="entry name" value="GST_N_Sigma_like"/>
    <property type="match status" value="1"/>
</dbReference>
<dbReference type="InterPro" id="IPR004046">
    <property type="entry name" value="GST_C"/>
</dbReference>
<keyword evidence="1" id="KW-0732">Signal</keyword>
<dbReference type="STRING" id="296587.C1E9H0"/>
<dbReference type="KEGG" id="mis:MICPUN_59720"/>
<gene>
    <name evidence="4" type="ORF">MICPUN_59720</name>
</gene>
<dbReference type="SFLD" id="SFLDG01205">
    <property type="entry name" value="AMPS.1"/>
    <property type="match status" value="1"/>
</dbReference>
<dbReference type="InterPro" id="IPR036282">
    <property type="entry name" value="Glutathione-S-Trfase_C_sf"/>
</dbReference>
<evidence type="ECO:0000256" key="1">
    <source>
        <dbReference type="SAM" id="SignalP"/>
    </source>
</evidence>
<dbReference type="Gene3D" id="1.20.1050.10">
    <property type="match status" value="1"/>
</dbReference>
<reference evidence="4 5" key="1">
    <citation type="journal article" date="2009" name="Science">
        <title>Green evolution and dynamic adaptations revealed by genomes of the marine picoeukaryotes Micromonas.</title>
        <authorList>
            <person name="Worden A.Z."/>
            <person name="Lee J.H."/>
            <person name="Mock T."/>
            <person name="Rouze P."/>
            <person name="Simmons M.P."/>
            <person name="Aerts A.L."/>
            <person name="Allen A.E."/>
            <person name="Cuvelier M.L."/>
            <person name="Derelle E."/>
            <person name="Everett M.V."/>
            <person name="Foulon E."/>
            <person name="Grimwood J."/>
            <person name="Gundlach H."/>
            <person name="Henrissat B."/>
            <person name="Napoli C."/>
            <person name="McDonald S.M."/>
            <person name="Parker M.S."/>
            <person name="Rombauts S."/>
            <person name="Salamov A."/>
            <person name="Von Dassow P."/>
            <person name="Badger J.H."/>
            <person name="Coutinho P.M."/>
            <person name="Demir E."/>
            <person name="Dubchak I."/>
            <person name="Gentemann C."/>
            <person name="Eikrem W."/>
            <person name="Gready J.E."/>
            <person name="John U."/>
            <person name="Lanier W."/>
            <person name="Lindquist E.A."/>
            <person name="Lucas S."/>
            <person name="Mayer K.F."/>
            <person name="Moreau H."/>
            <person name="Not F."/>
            <person name="Otillar R."/>
            <person name="Panaud O."/>
            <person name="Pangilinan J."/>
            <person name="Paulsen I."/>
            <person name="Piegu B."/>
            <person name="Poliakov A."/>
            <person name="Robbens S."/>
            <person name="Schmutz J."/>
            <person name="Toulza E."/>
            <person name="Wyss T."/>
            <person name="Zelensky A."/>
            <person name="Zhou K."/>
            <person name="Armbrust E.V."/>
            <person name="Bhattacharya D."/>
            <person name="Goodenough U.W."/>
            <person name="Van de Peer Y."/>
            <person name="Grigoriev I.V."/>
        </authorList>
    </citation>
    <scope>NUCLEOTIDE SEQUENCE [LARGE SCALE GENOMIC DNA]</scope>
    <source>
        <strain evidence="5">RCC299 / NOUM17</strain>
    </source>
</reference>
<feature type="domain" description="GST N-terminal" evidence="2">
    <location>
        <begin position="37"/>
        <end position="116"/>
    </location>
</feature>
<dbReference type="RefSeq" id="XP_002503418.1">
    <property type="nucleotide sequence ID" value="XM_002503372.1"/>
</dbReference>
<dbReference type="PROSITE" id="PS50405">
    <property type="entry name" value="GST_CTER"/>
    <property type="match status" value="1"/>
</dbReference>
<dbReference type="SUPFAM" id="SSF47616">
    <property type="entry name" value="GST C-terminal domain-like"/>
    <property type="match status" value="1"/>
</dbReference>
<dbReference type="InterPro" id="IPR050213">
    <property type="entry name" value="GST_superfamily"/>
</dbReference>
<name>C1E9H0_MICCC</name>
<dbReference type="InterPro" id="IPR010987">
    <property type="entry name" value="Glutathione-S-Trfase_C-like"/>
</dbReference>
<feature type="signal peptide" evidence="1">
    <location>
        <begin position="1"/>
        <end position="21"/>
    </location>
</feature>
<dbReference type="OrthoDB" id="414243at2759"/>
<dbReference type="InterPro" id="IPR004045">
    <property type="entry name" value="Glutathione_S-Trfase_N"/>
</dbReference>
<feature type="domain" description="GST C-terminal" evidence="3">
    <location>
        <begin position="118"/>
        <end position="248"/>
    </location>
</feature>
<dbReference type="GO" id="GO:0004364">
    <property type="term" value="F:glutathione transferase activity"/>
    <property type="evidence" value="ECO:0007669"/>
    <property type="project" value="TreeGrafter"/>
</dbReference>
<evidence type="ECO:0000259" key="2">
    <source>
        <dbReference type="PROSITE" id="PS50404"/>
    </source>
</evidence>
<dbReference type="PANTHER" id="PTHR11571">
    <property type="entry name" value="GLUTATHIONE S-TRANSFERASE"/>
    <property type="match status" value="1"/>
</dbReference>
<dbReference type="InParanoid" id="C1E9H0"/>
<keyword evidence="5" id="KW-1185">Reference proteome</keyword>
<evidence type="ECO:0000313" key="5">
    <source>
        <dbReference type="Proteomes" id="UP000002009"/>
    </source>
</evidence>
<dbReference type="AlphaFoldDB" id="C1E9H0"/>
<feature type="chain" id="PRO_5002908942" description="Glutathione S-transferase" evidence="1">
    <location>
        <begin position="22"/>
        <end position="248"/>
    </location>
</feature>
<dbReference type="Proteomes" id="UP000002009">
    <property type="component" value="Chromosome 7"/>
</dbReference>
<evidence type="ECO:0000259" key="3">
    <source>
        <dbReference type="PROSITE" id="PS50405"/>
    </source>
</evidence>
<evidence type="ECO:0008006" key="6">
    <source>
        <dbReference type="Google" id="ProtNLM"/>
    </source>
</evidence>
<dbReference type="GO" id="GO:0006749">
    <property type="term" value="P:glutathione metabolic process"/>
    <property type="evidence" value="ECO:0007669"/>
    <property type="project" value="TreeGrafter"/>
</dbReference>
<dbReference type="SFLD" id="SFLDG00363">
    <property type="entry name" value="AMPS_(cytGST):_Alpha-__Mu-__Pi"/>
    <property type="match status" value="1"/>
</dbReference>
<accession>C1E9H0</accession>